<feature type="repeat" description="TPR" evidence="3">
    <location>
        <begin position="431"/>
        <end position="464"/>
    </location>
</feature>
<dbReference type="PANTHER" id="PTHR44943:SF8">
    <property type="entry name" value="TPR REPEAT-CONTAINING PROTEIN MJ0263"/>
    <property type="match status" value="1"/>
</dbReference>
<evidence type="ECO:0000256" key="2">
    <source>
        <dbReference type="ARBA" id="ARBA00022803"/>
    </source>
</evidence>
<evidence type="ECO:0000313" key="6">
    <source>
        <dbReference type="EMBL" id="OGG98968.1"/>
    </source>
</evidence>
<dbReference type="InterPro" id="IPR051685">
    <property type="entry name" value="Ycf3/AcsC/BcsC/TPR_MFPF"/>
</dbReference>
<evidence type="ECO:0000256" key="1">
    <source>
        <dbReference type="ARBA" id="ARBA00022737"/>
    </source>
</evidence>
<dbReference type="EMBL" id="MFNF01000064">
    <property type="protein sequence ID" value="OGG98968.1"/>
    <property type="molecule type" value="Genomic_DNA"/>
</dbReference>
<gene>
    <name evidence="6" type="ORF">A2557_02160</name>
</gene>
<evidence type="ECO:0000256" key="5">
    <source>
        <dbReference type="SAM" id="MobiDB-lite"/>
    </source>
</evidence>
<reference evidence="6 7" key="1">
    <citation type="journal article" date="2016" name="Nat. Commun.">
        <title>Thousands of microbial genomes shed light on interconnected biogeochemical processes in an aquifer system.</title>
        <authorList>
            <person name="Anantharaman K."/>
            <person name="Brown C.T."/>
            <person name="Hug L.A."/>
            <person name="Sharon I."/>
            <person name="Castelle C.J."/>
            <person name="Probst A.J."/>
            <person name="Thomas B.C."/>
            <person name="Singh A."/>
            <person name="Wilkins M.J."/>
            <person name="Karaoz U."/>
            <person name="Brodie E.L."/>
            <person name="Williams K.H."/>
            <person name="Hubbard S.S."/>
            <person name="Banfield J.F."/>
        </authorList>
    </citation>
    <scope>NUCLEOTIDE SEQUENCE [LARGE SCALE GENOMIC DNA]</scope>
</reference>
<dbReference type="Proteomes" id="UP000177583">
    <property type="component" value="Unassembled WGS sequence"/>
</dbReference>
<keyword evidence="2 3" id="KW-0802">TPR repeat</keyword>
<feature type="coiled-coil region" evidence="4">
    <location>
        <begin position="175"/>
        <end position="214"/>
    </location>
</feature>
<feature type="region of interest" description="Disordered" evidence="5">
    <location>
        <begin position="322"/>
        <end position="346"/>
    </location>
</feature>
<evidence type="ECO:0000256" key="4">
    <source>
        <dbReference type="SAM" id="Coils"/>
    </source>
</evidence>
<name>A0A1F6GLI0_9PROT</name>
<keyword evidence="1" id="KW-0677">Repeat</keyword>
<dbReference type="Gene3D" id="1.25.40.10">
    <property type="entry name" value="Tetratricopeptide repeat domain"/>
    <property type="match status" value="3"/>
</dbReference>
<dbReference type="SUPFAM" id="SSF48452">
    <property type="entry name" value="TPR-like"/>
    <property type="match status" value="1"/>
</dbReference>
<evidence type="ECO:0000313" key="7">
    <source>
        <dbReference type="Proteomes" id="UP000177583"/>
    </source>
</evidence>
<dbReference type="PROSITE" id="PS50005">
    <property type="entry name" value="TPR"/>
    <property type="match status" value="1"/>
</dbReference>
<organism evidence="6 7">
    <name type="scientific">Candidatus Lambdaproteobacteria bacterium RIFOXYD2_FULL_56_26</name>
    <dbReference type="NCBI Taxonomy" id="1817773"/>
    <lineage>
        <taxon>Bacteria</taxon>
        <taxon>Pseudomonadati</taxon>
        <taxon>Pseudomonadota</taxon>
        <taxon>Candidatus Lambdaproteobacteria</taxon>
    </lineage>
</organism>
<dbReference type="PANTHER" id="PTHR44943">
    <property type="entry name" value="CELLULOSE SYNTHASE OPERON PROTEIN C"/>
    <property type="match status" value="1"/>
</dbReference>
<evidence type="ECO:0008006" key="8">
    <source>
        <dbReference type="Google" id="ProtNLM"/>
    </source>
</evidence>
<proteinExistence type="predicted"/>
<feature type="region of interest" description="Disordered" evidence="5">
    <location>
        <begin position="623"/>
        <end position="642"/>
    </location>
</feature>
<dbReference type="AlphaFoldDB" id="A0A1F6GLI0"/>
<protein>
    <recommendedName>
        <fullName evidence="8">Tetratricopeptide repeat protein</fullName>
    </recommendedName>
</protein>
<sequence>MFNLFNQKTETSQKAVEYFENGKKLLKTKLYKRAMIDFNKCWQEAPEFAAENLNALFKQYRVVANYEACLSIGLILMKIDPQDYKLASVLGNCARKQQSYLQANNLYRYALKLNKDYKVAFFNLAASLARVEKYDSKVTATLQPFANLTEYVLPEFLGEPDMFEKLIKQLTDILAEKALRQVMELQKQMEAKSSNNELLEVHRISREIQALEERPTAPTFEDVKQYVNERLLEYKEKMSEFKEKADYEPRKGYITYLLNLGLFSLKHGYPLYALECFFSIKDDPNFSVNYLEMLIILAKHATKIPKRRRAVQRQVRRLAGAAPTLGDEPPDIDPETSPYKDEDPLNQLTELLRDDPNDRYYNINLGVMLNIEGNKLMAYKHFLIGGVLLETSEGIYERAKIFSQAVIYFESDQLKKALKLFKALSEEEKNSQALWYIGRIYLKRARWDEAVDAFKKIQEINPKSVLAGQELQQAHDHFYEAGEGYFKEGKYKAAVGQFEKALNVIRMPDTIKRTAAVYRVLRNKPRAMELQKEYDQILEQEKKGEMEKVRQEYITQGQSFLKAKVYHKAIHNYELAFRMKVDKDVFMILAYLYKSLGQKDNLQHLILRWNKMVEFEEKEKEFKRLQEEGGGGRSSREDEMVM</sequence>
<accession>A0A1F6GLI0</accession>
<comment type="caution">
    <text evidence="6">The sequence shown here is derived from an EMBL/GenBank/DDBJ whole genome shotgun (WGS) entry which is preliminary data.</text>
</comment>
<keyword evidence="4" id="KW-0175">Coiled coil</keyword>
<dbReference type="SMART" id="SM00028">
    <property type="entry name" value="TPR"/>
    <property type="match status" value="5"/>
</dbReference>
<dbReference type="InterPro" id="IPR019734">
    <property type="entry name" value="TPR_rpt"/>
</dbReference>
<dbReference type="InterPro" id="IPR011990">
    <property type="entry name" value="TPR-like_helical_dom_sf"/>
</dbReference>
<dbReference type="Pfam" id="PF14559">
    <property type="entry name" value="TPR_19"/>
    <property type="match status" value="1"/>
</dbReference>
<evidence type="ECO:0000256" key="3">
    <source>
        <dbReference type="PROSITE-ProRule" id="PRU00339"/>
    </source>
</evidence>